<dbReference type="AlphaFoldDB" id="A0A1T0ARI5"/>
<dbReference type="RefSeq" id="WP_078237308.1">
    <property type="nucleotide sequence ID" value="NZ_MUYA01000009.1"/>
</dbReference>
<reference evidence="1 2" key="1">
    <citation type="submission" date="2017-02" db="EMBL/GenBank/DDBJ databases">
        <title>Draft genome sequence of Haemophilus paracuniculus CCUG 43573 type strain.</title>
        <authorList>
            <person name="Engstrom-Jakobsson H."/>
            <person name="Salva-Serra F."/>
            <person name="Thorell K."/>
            <person name="Gonzales-Siles L."/>
            <person name="Karlsson R."/>
            <person name="Boulund F."/>
            <person name="Engstrand L."/>
            <person name="Kristiansson E."/>
            <person name="Moore E."/>
        </authorList>
    </citation>
    <scope>NUCLEOTIDE SEQUENCE [LARGE SCALE GENOMIC DNA]</scope>
    <source>
        <strain evidence="1 2">CCUG 43573</strain>
    </source>
</reference>
<sequence length="93" mass="11253">MRISYDPNKSQRNLQERQLAFDEVKDFDWQTAIIWQDTRFDYPEPRFLSLGLLNERLHSLCFTPIEGGIRVISFRKANKREMKQYEQERNVSL</sequence>
<evidence type="ECO:0000313" key="1">
    <source>
        <dbReference type="EMBL" id="OOR98779.1"/>
    </source>
</evidence>
<dbReference type="Gene3D" id="3.10.450.530">
    <property type="entry name" value="Ribonuclease toxin, BrnT, of type II toxin-antitoxin system"/>
    <property type="match status" value="1"/>
</dbReference>
<evidence type="ECO:0008006" key="3">
    <source>
        <dbReference type="Google" id="ProtNLM"/>
    </source>
</evidence>
<dbReference type="STRING" id="734.B0187_07855"/>
<gene>
    <name evidence="1" type="ORF">B0187_07855</name>
</gene>
<dbReference type="InterPro" id="IPR007460">
    <property type="entry name" value="BrnT_toxin"/>
</dbReference>
<evidence type="ECO:0000313" key="2">
    <source>
        <dbReference type="Proteomes" id="UP000190867"/>
    </source>
</evidence>
<proteinExistence type="predicted"/>
<name>A0A1T0ARI5_9PAST</name>
<organism evidence="1 2">
    <name type="scientific">Haemophilus paracuniculus</name>
    <dbReference type="NCBI Taxonomy" id="734"/>
    <lineage>
        <taxon>Bacteria</taxon>
        <taxon>Pseudomonadati</taxon>
        <taxon>Pseudomonadota</taxon>
        <taxon>Gammaproteobacteria</taxon>
        <taxon>Pasteurellales</taxon>
        <taxon>Pasteurellaceae</taxon>
        <taxon>Haemophilus</taxon>
    </lineage>
</organism>
<accession>A0A1T0ARI5</accession>
<protein>
    <recommendedName>
        <fullName evidence="3">BrnT family toxin</fullName>
    </recommendedName>
</protein>
<keyword evidence="2" id="KW-1185">Reference proteome</keyword>
<dbReference type="OrthoDB" id="9802417at2"/>
<comment type="caution">
    <text evidence="1">The sequence shown here is derived from an EMBL/GenBank/DDBJ whole genome shotgun (WGS) entry which is preliminary data.</text>
</comment>
<dbReference type="Pfam" id="PF04365">
    <property type="entry name" value="BrnT_toxin"/>
    <property type="match status" value="1"/>
</dbReference>
<dbReference type="InterPro" id="IPR038573">
    <property type="entry name" value="BrnT_sf"/>
</dbReference>
<dbReference type="Proteomes" id="UP000190867">
    <property type="component" value="Unassembled WGS sequence"/>
</dbReference>
<dbReference type="EMBL" id="MUYA01000009">
    <property type="protein sequence ID" value="OOR98779.1"/>
    <property type="molecule type" value="Genomic_DNA"/>
</dbReference>